<proteinExistence type="predicted"/>
<reference evidence="2 3" key="2">
    <citation type="journal article" date="2019" name="G3 (Bethesda)">
        <title>Hybrid Assembly of the Genome of the Entomopathogenic Nematode Steinernema carpocapsae Identifies the X-Chromosome.</title>
        <authorList>
            <person name="Serra L."/>
            <person name="Macchietto M."/>
            <person name="Macias-Munoz A."/>
            <person name="McGill C.J."/>
            <person name="Rodriguez I.M."/>
            <person name="Rodriguez B."/>
            <person name="Murad R."/>
            <person name="Mortazavi A."/>
        </authorList>
    </citation>
    <scope>NUCLEOTIDE SEQUENCE [LARGE SCALE GENOMIC DNA]</scope>
    <source>
        <strain evidence="2 3">ALL</strain>
    </source>
</reference>
<reference evidence="2 3" key="1">
    <citation type="journal article" date="2015" name="Genome Biol.">
        <title>Comparative genomics of Steinernema reveals deeply conserved gene regulatory networks.</title>
        <authorList>
            <person name="Dillman A.R."/>
            <person name="Macchietto M."/>
            <person name="Porter C.F."/>
            <person name="Rogers A."/>
            <person name="Williams B."/>
            <person name="Antoshechkin I."/>
            <person name="Lee M.M."/>
            <person name="Goodwin Z."/>
            <person name="Lu X."/>
            <person name="Lewis E.E."/>
            <person name="Goodrich-Blair H."/>
            <person name="Stock S.P."/>
            <person name="Adams B.J."/>
            <person name="Sternberg P.W."/>
            <person name="Mortazavi A."/>
        </authorList>
    </citation>
    <scope>NUCLEOTIDE SEQUENCE [LARGE SCALE GENOMIC DNA]</scope>
    <source>
        <strain evidence="2 3">ALL</strain>
    </source>
</reference>
<accession>A0A4U5NJV1</accession>
<name>A0A4U5NJV1_STECR</name>
<organism evidence="2 3">
    <name type="scientific">Steinernema carpocapsae</name>
    <name type="common">Entomopathogenic nematode</name>
    <dbReference type="NCBI Taxonomy" id="34508"/>
    <lineage>
        <taxon>Eukaryota</taxon>
        <taxon>Metazoa</taxon>
        <taxon>Ecdysozoa</taxon>
        <taxon>Nematoda</taxon>
        <taxon>Chromadorea</taxon>
        <taxon>Rhabditida</taxon>
        <taxon>Tylenchina</taxon>
        <taxon>Panagrolaimomorpha</taxon>
        <taxon>Strongyloidoidea</taxon>
        <taxon>Steinernematidae</taxon>
        <taxon>Steinernema</taxon>
    </lineage>
</organism>
<dbReference type="Proteomes" id="UP000298663">
    <property type="component" value="Unassembled WGS sequence"/>
</dbReference>
<evidence type="ECO:0000313" key="3">
    <source>
        <dbReference type="Proteomes" id="UP000298663"/>
    </source>
</evidence>
<gene>
    <name evidence="2" type="ORF">L596_016740</name>
</gene>
<protein>
    <submittedName>
        <fullName evidence="2">Uncharacterized protein</fullName>
    </submittedName>
</protein>
<feature type="region of interest" description="Disordered" evidence="1">
    <location>
        <begin position="43"/>
        <end position="68"/>
    </location>
</feature>
<evidence type="ECO:0000313" key="2">
    <source>
        <dbReference type="EMBL" id="TKR83092.1"/>
    </source>
</evidence>
<dbReference type="AlphaFoldDB" id="A0A4U5NJV1"/>
<comment type="caution">
    <text evidence="2">The sequence shown here is derived from an EMBL/GenBank/DDBJ whole genome shotgun (WGS) entry which is preliminary data.</text>
</comment>
<dbReference type="EMBL" id="AZBU02000004">
    <property type="protein sequence ID" value="TKR83092.1"/>
    <property type="molecule type" value="Genomic_DNA"/>
</dbReference>
<evidence type="ECO:0000256" key="1">
    <source>
        <dbReference type="SAM" id="MobiDB-lite"/>
    </source>
</evidence>
<sequence length="68" mass="7720">MPEAEETAQTPRVKRREFRPEKRRFIEVDADAARKVAEQEFEVDETGRLSEGKASFRGSVQGPGERIG</sequence>
<keyword evidence="3" id="KW-1185">Reference proteome</keyword>